<dbReference type="InterPro" id="IPR050362">
    <property type="entry name" value="Cation-dep_OMT"/>
</dbReference>
<dbReference type="Gene3D" id="3.40.50.150">
    <property type="entry name" value="Vaccinia Virus protein VP39"/>
    <property type="match status" value="1"/>
</dbReference>
<keyword evidence="1 4" id="KW-0489">Methyltransferase</keyword>
<dbReference type="EMBL" id="JBHTKI010000006">
    <property type="protein sequence ID" value="MFD1030543.1"/>
    <property type="molecule type" value="Genomic_DNA"/>
</dbReference>
<dbReference type="InterPro" id="IPR002935">
    <property type="entry name" value="SAM_O-MeTrfase"/>
</dbReference>
<evidence type="ECO:0000313" key="5">
    <source>
        <dbReference type="Proteomes" id="UP001597109"/>
    </source>
</evidence>
<proteinExistence type="predicted"/>
<protein>
    <submittedName>
        <fullName evidence="4">O-methyltransferase</fullName>
        <ecNumber evidence="4">2.1.1.-</ecNumber>
    </submittedName>
</protein>
<dbReference type="Pfam" id="PF01596">
    <property type="entry name" value="Methyltransf_3"/>
    <property type="match status" value="1"/>
</dbReference>
<dbReference type="PANTHER" id="PTHR10509:SF14">
    <property type="entry name" value="CAFFEOYL-COA O-METHYLTRANSFERASE 3-RELATED"/>
    <property type="match status" value="1"/>
</dbReference>
<comment type="caution">
    <text evidence="4">The sequence shown here is derived from an EMBL/GenBank/DDBJ whole genome shotgun (WGS) entry which is preliminary data.</text>
</comment>
<name>A0ABW3LAM5_9BACL</name>
<keyword evidence="2 4" id="KW-0808">Transferase</keyword>
<evidence type="ECO:0000256" key="1">
    <source>
        <dbReference type="ARBA" id="ARBA00022603"/>
    </source>
</evidence>
<sequence length="203" mass="23240">MDKEQFDNTILAIKNFALEQHVPIMEDEGISHLTALLTDQNPASILEIGSAIGFSALKMAQALPDAFIDTIERDEERYQKAVEFIAETGLQKRISIYRQDALDMDIALLGDGYDAIFIDAAKGQYERFFEKYEVLLNDGGIIYCDNMHMHGMSTVPLQEIPRRKRTMIRNLSKFRERMMAHADYDTKLLQIGDGIMVCKKRKK</sequence>
<dbReference type="RefSeq" id="WP_144839122.1">
    <property type="nucleotide sequence ID" value="NZ_JBHTKI010000006.1"/>
</dbReference>
<gene>
    <name evidence="4" type="ORF">ACFQ1X_03795</name>
</gene>
<dbReference type="PANTHER" id="PTHR10509">
    <property type="entry name" value="O-METHYLTRANSFERASE-RELATED"/>
    <property type="match status" value="1"/>
</dbReference>
<evidence type="ECO:0000256" key="2">
    <source>
        <dbReference type="ARBA" id="ARBA00022679"/>
    </source>
</evidence>
<evidence type="ECO:0000256" key="3">
    <source>
        <dbReference type="ARBA" id="ARBA00022691"/>
    </source>
</evidence>
<dbReference type="EC" id="2.1.1.-" evidence="4"/>
<dbReference type="SUPFAM" id="SSF53335">
    <property type="entry name" value="S-adenosyl-L-methionine-dependent methyltransferases"/>
    <property type="match status" value="1"/>
</dbReference>
<keyword evidence="5" id="KW-1185">Reference proteome</keyword>
<evidence type="ECO:0000313" key="4">
    <source>
        <dbReference type="EMBL" id="MFD1030543.1"/>
    </source>
</evidence>
<dbReference type="Proteomes" id="UP001597109">
    <property type="component" value="Unassembled WGS sequence"/>
</dbReference>
<dbReference type="GO" id="GO:0032259">
    <property type="term" value="P:methylation"/>
    <property type="evidence" value="ECO:0007669"/>
    <property type="project" value="UniProtKB-KW"/>
</dbReference>
<dbReference type="InterPro" id="IPR029063">
    <property type="entry name" value="SAM-dependent_MTases_sf"/>
</dbReference>
<dbReference type="GO" id="GO:0008168">
    <property type="term" value="F:methyltransferase activity"/>
    <property type="evidence" value="ECO:0007669"/>
    <property type="project" value="UniProtKB-KW"/>
</dbReference>
<accession>A0ABW3LAM5</accession>
<keyword evidence="3" id="KW-0949">S-adenosyl-L-methionine</keyword>
<organism evidence="4 5">
    <name type="scientific">Metaplanococcus flavidus</name>
    <dbReference type="NCBI Taxonomy" id="569883"/>
    <lineage>
        <taxon>Bacteria</taxon>
        <taxon>Bacillati</taxon>
        <taxon>Bacillota</taxon>
        <taxon>Bacilli</taxon>
        <taxon>Bacillales</taxon>
        <taxon>Caryophanaceae</taxon>
        <taxon>Metaplanococcus</taxon>
    </lineage>
</organism>
<dbReference type="CDD" id="cd02440">
    <property type="entry name" value="AdoMet_MTases"/>
    <property type="match status" value="1"/>
</dbReference>
<dbReference type="PROSITE" id="PS51682">
    <property type="entry name" value="SAM_OMT_I"/>
    <property type="match status" value="1"/>
</dbReference>
<reference evidence="5" key="1">
    <citation type="journal article" date="2019" name="Int. J. Syst. Evol. Microbiol.">
        <title>The Global Catalogue of Microorganisms (GCM) 10K type strain sequencing project: providing services to taxonomists for standard genome sequencing and annotation.</title>
        <authorList>
            <consortium name="The Broad Institute Genomics Platform"/>
            <consortium name="The Broad Institute Genome Sequencing Center for Infectious Disease"/>
            <person name="Wu L."/>
            <person name="Ma J."/>
        </authorList>
    </citation>
    <scope>NUCLEOTIDE SEQUENCE [LARGE SCALE GENOMIC DNA]</scope>
    <source>
        <strain evidence="5">CCUG 56756</strain>
    </source>
</reference>